<evidence type="ECO:0000256" key="6">
    <source>
        <dbReference type="SAM" id="MobiDB-lite"/>
    </source>
</evidence>
<feature type="region of interest" description="Disordered" evidence="6">
    <location>
        <begin position="71"/>
        <end position="108"/>
    </location>
</feature>
<evidence type="ECO:0000256" key="1">
    <source>
        <dbReference type="ARBA" id="ARBA00004569"/>
    </source>
</evidence>
<dbReference type="EMBL" id="GADI01001524">
    <property type="protein sequence ID" value="JAA72284.1"/>
    <property type="molecule type" value="mRNA"/>
</dbReference>
<dbReference type="InterPro" id="IPR048280">
    <property type="entry name" value="COX6B-like"/>
</dbReference>
<feature type="region of interest" description="Disordered" evidence="6">
    <location>
        <begin position="1"/>
        <end position="21"/>
    </location>
</feature>
<keyword evidence="2" id="KW-0496">Mitochondrion</keyword>
<dbReference type="InterPro" id="IPR009069">
    <property type="entry name" value="Cys_alpha_HP_mot_SF"/>
</dbReference>
<comment type="similarity">
    <text evidence="4">Belongs to the CHCHD7 family.</text>
</comment>
<evidence type="ECO:0000313" key="7">
    <source>
        <dbReference type="EMBL" id="JAA72284.1"/>
    </source>
</evidence>
<protein>
    <recommendedName>
        <fullName evidence="5">Coiled-coil-helix-coiled-coil-helix domain-containing protein 7</fullName>
    </recommendedName>
</protein>
<comment type="subcellular location">
    <subcellularLocation>
        <location evidence="1">Mitochondrion intermembrane space</location>
    </subcellularLocation>
</comment>
<keyword evidence="3" id="KW-1015">Disulfide bond</keyword>
<dbReference type="SUPFAM" id="SSF47072">
    <property type="entry name" value="Cysteine alpha-hairpin motif"/>
    <property type="match status" value="1"/>
</dbReference>
<reference evidence="7" key="1">
    <citation type="submission" date="2012-12" db="EMBL/GenBank/DDBJ databases">
        <title>Identification and characterization of a phenylalanine ammonia-lyase gene family in Isatis indigotica Fort.</title>
        <authorList>
            <person name="Liu Q."/>
            <person name="Chen J."/>
            <person name="Zhou X."/>
            <person name="Di P."/>
            <person name="Xiao Y."/>
            <person name="Xuan H."/>
            <person name="Zhang L."/>
            <person name="Chen W."/>
        </authorList>
    </citation>
    <scope>NUCLEOTIDE SEQUENCE</scope>
    <source>
        <tissue evidence="7">Salivary gland</tissue>
    </source>
</reference>
<evidence type="ECO:0000256" key="2">
    <source>
        <dbReference type="ARBA" id="ARBA00023128"/>
    </source>
</evidence>
<proteinExistence type="evidence at transcript level"/>
<organism evidence="7">
    <name type="scientific">Ixodes ricinus</name>
    <name type="common">Common tick</name>
    <name type="synonym">Acarus ricinus</name>
    <dbReference type="NCBI Taxonomy" id="34613"/>
    <lineage>
        <taxon>Eukaryota</taxon>
        <taxon>Metazoa</taxon>
        <taxon>Ecdysozoa</taxon>
        <taxon>Arthropoda</taxon>
        <taxon>Chelicerata</taxon>
        <taxon>Arachnida</taxon>
        <taxon>Acari</taxon>
        <taxon>Parasitiformes</taxon>
        <taxon>Ixodida</taxon>
        <taxon>Ixodoidea</taxon>
        <taxon>Ixodidae</taxon>
        <taxon>Ixodinae</taxon>
        <taxon>Ixodes</taxon>
    </lineage>
</organism>
<dbReference type="PROSITE" id="PS51808">
    <property type="entry name" value="CHCH"/>
    <property type="match status" value="1"/>
</dbReference>
<name>A0A0K8RNV5_IXORI</name>
<accession>A0A0K8RNV5</accession>
<evidence type="ECO:0000256" key="4">
    <source>
        <dbReference type="ARBA" id="ARBA00038205"/>
    </source>
</evidence>
<dbReference type="GO" id="GO:0033108">
    <property type="term" value="P:mitochondrial respiratory chain complex assembly"/>
    <property type="evidence" value="ECO:0007669"/>
    <property type="project" value="TreeGrafter"/>
</dbReference>
<dbReference type="Pfam" id="PF02297">
    <property type="entry name" value="COX6B"/>
    <property type="match status" value="1"/>
</dbReference>
<dbReference type="PANTHER" id="PTHR46811:SF1">
    <property type="entry name" value="COILED-COIL-HELIX-COILED-COIL-HELIX DOMAIN-CONTAINING PROTEIN 7"/>
    <property type="match status" value="1"/>
</dbReference>
<dbReference type="AlphaFoldDB" id="A0A0K8RNV5"/>
<dbReference type="PANTHER" id="PTHR46811">
    <property type="entry name" value="COILED-COIL-HELIX-COILED-COIL-HELIX DOMAIN-CONTAINING PROTEIN 7"/>
    <property type="match status" value="1"/>
</dbReference>
<dbReference type="GO" id="GO:0005758">
    <property type="term" value="C:mitochondrial intermembrane space"/>
    <property type="evidence" value="ECO:0007669"/>
    <property type="project" value="UniProtKB-SubCell"/>
</dbReference>
<evidence type="ECO:0000256" key="3">
    <source>
        <dbReference type="ARBA" id="ARBA00023157"/>
    </source>
</evidence>
<dbReference type="InterPro" id="IPR051040">
    <property type="entry name" value="COX23"/>
</dbReference>
<sequence>MSPTDAGKSLTRAEKATSQDLNNPCLKEQRLSLKCLDDNGYDKKKCESFFVNYNVCQKFWLSITKERKALGIEPALPPPEEREGIKRDRLRKAPKKLMPSPQSSAVLL</sequence>
<evidence type="ECO:0000256" key="5">
    <source>
        <dbReference type="ARBA" id="ARBA00039509"/>
    </source>
</evidence>